<protein>
    <submittedName>
        <fullName evidence="2">S1 RNA-binding domain-containing protein</fullName>
    </submittedName>
</protein>
<evidence type="ECO:0000313" key="2">
    <source>
        <dbReference type="EMBL" id="WMB28595.1"/>
    </source>
</evidence>
<dbReference type="Gene3D" id="2.40.50.140">
    <property type="entry name" value="Nucleic acid-binding proteins"/>
    <property type="match status" value="1"/>
</dbReference>
<accession>A0ABY9LIA9</accession>
<dbReference type="PROSITE" id="PS50126">
    <property type="entry name" value="S1"/>
    <property type="match status" value="1"/>
</dbReference>
<gene>
    <name evidence="2" type="ORF">N1496_03460</name>
</gene>
<evidence type="ECO:0000313" key="3">
    <source>
        <dbReference type="Proteomes" id="UP001238096"/>
    </source>
</evidence>
<name>A0ABY9LIA9_9STRE</name>
<reference evidence="3" key="1">
    <citation type="submission" date="2022-10" db="EMBL/GenBank/DDBJ databases">
        <title>Streptococcus didelphis as causative of fatal infections in opossums (Didelphis albiventris).</title>
        <authorList>
            <person name="Breyer G.M."/>
            <person name="Da Silva M.E.R.J."/>
            <person name="Siqueira F.M."/>
        </authorList>
    </citation>
    <scope>NUCLEOTIDE SEQUENCE [LARGE SCALE GENOMIC DNA]</scope>
    <source>
        <strain evidence="3">LBVP101/21</strain>
    </source>
</reference>
<dbReference type="InterPro" id="IPR003029">
    <property type="entry name" value="S1_domain"/>
</dbReference>
<sequence length="126" mass="14277">MKIGDKLHGTVTGIKSYGAFVALENGTTGLIHISEVKTGYIDDINDFLELGQEILVQIVDYDEFSHKASLSLRTLEEEKHHLSHRHRFSDSRLKIGFKPLKDALPSWIEEGLTSFKSSCLRLKYCL</sequence>
<dbReference type="InterPro" id="IPR012340">
    <property type="entry name" value="NA-bd_OB-fold"/>
</dbReference>
<dbReference type="RefSeq" id="WP_306675940.1">
    <property type="nucleotide sequence ID" value="NZ_CP110509.1"/>
</dbReference>
<dbReference type="EMBL" id="CP110509">
    <property type="protein sequence ID" value="WMB28595.1"/>
    <property type="molecule type" value="Genomic_DNA"/>
</dbReference>
<proteinExistence type="predicted"/>
<dbReference type="NCBIfam" id="NF040579">
    <property type="entry name" value="S1_dom_CvfD"/>
    <property type="match status" value="1"/>
</dbReference>
<organism evidence="2 3">
    <name type="scientific">Streptococcus didelphis</name>
    <dbReference type="NCBI Taxonomy" id="102886"/>
    <lineage>
        <taxon>Bacteria</taxon>
        <taxon>Bacillati</taxon>
        <taxon>Bacillota</taxon>
        <taxon>Bacilli</taxon>
        <taxon>Lactobacillales</taxon>
        <taxon>Streptococcaceae</taxon>
        <taxon>Streptococcus</taxon>
    </lineage>
</organism>
<feature type="domain" description="S1 motif" evidence="1">
    <location>
        <begin position="4"/>
        <end position="73"/>
    </location>
</feature>
<dbReference type="PANTHER" id="PTHR10724">
    <property type="entry name" value="30S RIBOSOMAL PROTEIN S1"/>
    <property type="match status" value="1"/>
</dbReference>
<dbReference type="Pfam" id="PF00575">
    <property type="entry name" value="S1"/>
    <property type="match status" value="1"/>
</dbReference>
<keyword evidence="3" id="KW-1185">Reference proteome</keyword>
<dbReference type="InterPro" id="IPR050437">
    <property type="entry name" value="Ribos_protein_bS1-like"/>
</dbReference>
<dbReference type="SUPFAM" id="SSF50249">
    <property type="entry name" value="Nucleic acid-binding proteins"/>
    <property type="match status" value="1"/>
</dbReference>
<dbReference type="SMART" id="SM00316">
    <property type="entry name" value="S1"/>
    <property type="match status" value="1"/>
</dbReference>
<dbReference type="Proteomes" id="UP001238096">
    <property type="component" value="Chromosome"/>
</dbReference>
<dbReference type="NCBIfam" id="NF005573">
    <property type="entry name" value="PRK07252.1"/>
    <property type="match status" value="1"/>
</dbReference>
<evidence type="ECO:0000259" key="1">
    <source>
        <dbReference type="PROSITE" id="PS50126"/>
    </source>
</evidence>